<evidence type="ECO:0000313" key="1">
    <source>
        <dbReference type="EMBL" id="RCW92014.1"/>
    </source>
</evidence>
<evidence type="ECO:0008006" key="3">
    <source>
        <dbReference type="Google" id="ProtNLM"/>
    </source>
</evidence>
<accession>A0A368ZER6</accession>
<proteinExistence type="predicted"/>
<dbReference type="InterPro" id="IPR029024">
    <property type="entry name" value="TerB-like"/>
</dbReference>
<protein>
    <recommendedName>
        <fullName evidence="3">Tellurite resistance protein TerB</fullName>
    </recommendedName>
</protein>
<name>A0A368ZER6_9FLAO</name>
<gene>
    <name evidence="1" type="ORF">DFQ08_10233</name>
</gene>
<dbReference type="EMBL" id="QPJO01000002">
    <property type="protein sequence ID" value="RCW92014.1"/>
    <property type="molecule type" value="Genomic_DNA"/>
</dbReference>
<dbReference type="RefSeq" id="WP_114308708.1">
    <property type="nucleotide sequence ID" value="NZ_QPJO01000002.1"/>
</dbReference>
<reference evidence="1 2" key="1">
    <citation type="submission" date="2018-07" db="EMBL/GenBank/DDBJ databases">
        <title>Genomic Encyclopedia of Type Strains, Phase III (KMG-III): the genomes of soil and plant-associated and newly described type strains.</title>
        <authorList>
            <person name="Whitman W."/>
        </authorList>
    </citation>
    <scope>NUCLEOTIDE SEQUENCE [LARGE SCALE GENOMIC DNA]</scope>
    <source>
        <strain evidence="1 2">CECT 7958</strain>
    </source>
</reference>
<dbReference type="SUPFAM" id="SSF158682">
    <property type="entry name" value="TerB-like"/>
    <property type="match status" value="1"/>
</dbReference>
<keyword evidence="2" id="KW-1185">Reference proteome</keyword>
<dbReference type="AlphaFoldDB" id="A0A368ZER6"/>
<dbReference type="Proteomes" id="UP000253436">
    <property type="component" value="Unassembled WGS sequence"/>
</dbReference>
<evidence type="ECO:0000313" key="2">
    <source>
        <dbReference type="Proteomes" id="UP000253436"/>
    </source>
</evidence>
<organism evidence="1 2">
    <name type="scientific">Winogradskyella arenosi</name>
    <dbReference type="NCBI Taxonomy" id="533325"/>
    <lineage>
        <taxon>Bacteria</taxon>
        <taxon>Pseudomonadati</taxon>
        <taxon>Bacteroidota</taxon>
        <taxon>Flavobacteriia</taxon>
        <taxon>Flavobacteriales</taxon>
        <taxon>Flavobacteriaceae</taxon>
        <taxon>Winogradskyella</taxon>
    </lineage>
</organism>
<dbReference type="Gene3D" id="1.10.3680.10">
    <property type="entry name" value="TerB-like"/>
    <property type="match status" value="1"/>
</dbReference>
<comment type="caution">
    <text evidence="1">The sequence shown here is derived from an EMBL/GenBank/DDBJ whole genome shotgun (WGS) entry which is preliminary data.</text>
</comment>
<sequence>MTKKMTISFYRNLGKLFYAIAAVDGEVNPIEFTKLKTAVKSHWLEVDAIEDTFGTDAAYQIEIVFDWLNEVENFEAQTCFEDFVSYKRAQGHLFTEPVRKLIMETATAIAYAFSGVNKSELSLLAKLDMELKKI</sequence>
<dbReference type="OrthoDB" id="979732at2"/>